<name>A0A2P5X1Z1_GOSBA</name>
<accession>A0A2P5X1Z1</accession>
<evidence type="ECO:0000259" key="5">
    <source>
        <dbReference type="PROSITE" id="PS50966"/>
    </source>
</evidence>
<feature type="domain" description="SWIM-type" evidence="5">
    <location>
        <begin position="312"/>
        <end position="344"/>
    </location>
</feature>
<organism evidence="6 7">
    <name type="scientific">Gossypium barbadense</name>
    <name type="common">Sea Island cotton</name>
    <name type="synonym">Hibiscus barbadensis</name>
    <dbReference type="NCBI Taxonomy" id="3634"/>
    <lineage>
        <taxon>Eukaryota</taxon>
        <taxon>Viridiplantae</taxon>
        <taxon>Streptophyta</taxon>
        <taxon>Embryophyta</taxon>
        <taxon>Tracheophyta</taxon>
        <taxon>Spermatophyta</taxon>
        <taxon>Magnoliopsida</taxon>
        <taxon>eudicotyledons</taxon>
        <taxon>Gunneridae</taxon>
        <taxon>Pentapetalae</taxon>
        <taxon>rosids</taxon>
        <taxon>malvids</taxon>
        <taxon>Malvales</taxon>
        <taxon>Malvaceae</taxon>
        <taxon>Malvoideae</taxon>
        <taxon>Gossypium</taxon>
    </lineage>
</organism>
<dbReference type="PROSITE" id="PS50966">
    <property type="entry name" value="ZF_SWIM"/>
    <property type="match status" value="1"/>
</dbReference>
<evidence type="ECO:0000256" key="3">
    <source>
        <dbReference type="ARBA" id="ARBA00022833"/>
    </source>
</evidence>
<dbReference type="AlphaFoldDB" id="A0A2P5X1Z1"/>
<dbReference type="Pfam" id="PF04434">
    <property type="entry name" value="SWIM"/>
    <property type="match status" value="1"/>
</dbReference>
<dbReference type="SMART" id="SM00575">
    <property type="entry name" value="ZnF_PMZ"/>
    <property type="match status" value="1"/>
</dbReference>
<proteinExistence type="predicted"/>
<gene>
    <name evidence="6" type="ORF">GOBAR_AA23334</name>
</gene>
<dbReference type="GO" id="GO:0008270">
    <property type="term" value="F:zinc ion binding"/>
    <property type="evidence" value="ECO:0007669"/>
    <property type="project" value="UniProtKB-KW"/>
</dbReference>
<dbReference type="InterPro" id="IPR007527">
    <property type="entry name" value="Znf_SWIM"/>
</dbReference>
<evidence type="ECO:0000256" key="1">
    <source>
        <dbReference type="ARBA" id="ARBA00022723"/>
    </source>
</evidence>
<sequence>MAYSSPAHIHNVDLSTNDALEFPDLSHRRRNCTSSLLDSDELKVGVSQDHPKMDLDMIASLILPIVKADPRTSMSVLIANICSQLRYTPSYCKAWIAKQKALEKMHSGLLRHVCPQLDIYIISIRGTGILTAIERQGNLWDCTHHRYCLRHIASNYYGVVCTFRYQLILTEYDINKDRFHEMLAILRSVNDQGANYLYNRPFDQWTQAYDGGLLYGHMTSNMTKCINSILKGTHHFPITSVVQVTYFRLAVLFPKRAASYKSQMQGDHVWCRKVLQEINKVNVRTNTIHTVCHDRDNQWFGVMEFDRPNQGITGGLRNRTCDCGMFDALHYPCAHTIATCQNLRLDLMSYVNEVYKIEYMYNVWRHVFPLNQCHMGVVDSYALDSLLVQLSVGVVGVGRMTHIDRIKNAEVFASPTVEVFESYKTMGIGNEINSLMVPCAIPLARWPIYRWLSRSHRKKRCTVPCIPT</sequence>
<dbReference type="OrthoDB" id="1415334at2759"/>
<dbReference type="EMBL" id="KZ665882">
    <property type="protein sequence ID" value="PPR97341.1"/>
    <property type="molecule type" value="Genomic_DNA"/>
</dbReference>
<dbReference type="PANTHER" id="PTHR31973:SF195">
    <property type="entry name" value="MUDR FAMILY TRANSPOSASE"/>
    <property type="match status" value="1"/>
</dbReference>
<evidence type="ECO:0000256" key="2">
    <source>
        <dbReference type="ARBA" id="ARBA00022771"/>
    </source>
</evidence>
<keyword evidence="2 4" id="KW-0863">Zinc-finger</keyword>
<evidence type="ECO:0000313" key="6">
    <source>
        <dbReference type="EMBL" id="PPR97341.1"/>
    </source>
</evidence>
<protein>
    <recommendedName>
        <fullName evidence="5">SWIM-type domain-containing protein</fullName>
    </recommendedName>
</protein>
<evidence type="ECO:0000256" key="4">
    <source>
        <dbReference type="PROSITE-ProRule" id="PRU00325"/>
    </source>
</evidence>
<dbReference type="InterPro" id="IPR006564">
    <property type="entry name" value="Znf_PMZ"/>
</dbReference>
<keyword evidence="3" id="KW-0862">Zinc</keyword>
<keyword evidence="1" id="KW-0479">Metal-binding</keyword>
<evidence type="ECO:0000313" key="7">
    <source>
        <dbReference type="Proteomes" id="UP000239757"/>
    </source>
</evidence>
<dbReference type="Proteomes" id="UP000239757">
    <property type="component" value="Unassembled WGS sequence"/>
</dbReference>
<dbReference type="PANTHER" id="PTHR31973">
    <property type="entry name" value="POLYPROTEIN, PUTATIVE-RELATED"/>
    <property type="match status" value="1"/>
</dbReference>
<reference evidence="6 7" key="1">
    <citation type="submission" date="2015-01" db="EMBL/GenBank/DDBJ databases">
        <title>Genome of allotetraploid Gossypium barbadense reveals genomic plasticity and fiber elongation in cotton evolution.</title>
        <authorList>
            <person name="Chen X."/>
            <person name="Liu X."/>
            <person name="Zhao B."/>
            <person name="Zheng H."/>
            <person name="Hu Y."/>
            <person name="Lu G."/>
            <person name="Yang C."/>
            <person name="Chen J."/>
            <person name="Shan C."/>
            <person name="Zhang L."/>
            <person name="Zhou Y."/>
            <person name="Wang L."/>
            <person name="Guo W."/>
            <person name="Bai Y."/>
            <person name="Ruan J."/>
            <person name="Shangguan X."/>
            <person name="Mao Y."/>
            <person name="Jiang J."/>
            <person name="Zhu Y."/>
            <person name="Lei J."/>
            <person name="Kang H."/>
            <person name="Chen S."/>
            <person name="He X."/>
            <person name="Wang R."/>
            <person name="Wang Y."/>
            <person name="Chen J."/>
            <person name="Wang L."/>
            <person name="Yu S."/>
            <person name="Wang B."/>
            <person name="Wei J."/>
            <person name="Song S."/>
            <person name="Lu X."/>
            <person name="Gao Z."/>
            <person name="Gu W."/>
            <person name="Deng X."/>
            <person name="Ma D."/>
            <person name="Wang S."/>
            <person name="Liang W."/>
            <person name="Fang L."/>
            <person name="Cai C."/>
            <person name="Zhu X."/>
            <person name="Zhou B."/>
            <person name="Zhang Y."/>
            <person name="Chen Z."/>
            <person name="Xu S."/>
            <person name="Zhu R."/>
            <person name="Wang S."/>
            <person name="Zhang T."/>
            <person name="Zhao G."/>
        </authorList>
    </citation>
    <scope>NUCLEOTIDE SEQUENCE [LARGE SCALE GENOMIC DNA]</scope>
    <source>
        <strain evidence="7">cv. Xinhai21</strain>
        <tissue evidence="6">Leaf</tissue>
    </source>
</reference>